<feature type="modified residue" description="4-aspartylphosphate" evidence="13">
    <location>
        <position position="773"/>
    </location>
</feature>
<proteinExistence type="predicted"/>
<evidence type="ECO:0000256" key="10">
    <source>
        <dbReference type="ARBA" id="ARBA00058004"/>
    </source>
</evidence>
<comment type="caution">
    <text evidence="13">Lacks conserved residue(s) required for the propagation of feature annotation.</text>
</comment>
<dbReference type="Pfam" id="PF01627">
    <property type="entry name" value="Hpt"/>
    <property type="match status" value="1"/>
</dbReference>
<keyword evidence="5 18" id="KW-0808">Transferase</keyword>
<reference evidence="18 19" key="1">
    <citation type="journal article" date="2012" name="J. Bacteriol.">
        <title>Complete genome sequence of phototrophic betaproteobacterium Rubrivivax gelatinosus IL144.</title>
        <authorList>
            <person name="Nagashima S."/>
            <person name="Kamimura A."/>
            <person name="Shimizu T."/>
            <person name="Nakamura-isaki S."/>
            <person name="Aono E."/>
            <person name="Sakamoto K."/>
            <person name="Ichikawa N."/>
            <person name="Nakazawa H."/>
            <person name="Sekine M."/>
            <person name="Yamazaki S."/>
            <person name="Fujita N."/>
            <person name="Shimada K."/>
            <person name="Hanada S."/>
            <person name="Nagashima K.V.P."/>
        </authorList>
    </citation>
    <scope>NUCLEOTIDE SEQUENCE [LARGE SCALE GENOMIC DNA]</scope>
    <source>
        <strain evidence="19">NBRC 100245 / IL144</strain>
    </source>
</reference>
<dbReference type="SMART" id="SM00387">
    <property type="entry name" value="HATPase_c"/>
    <property type="match status" value="1"/>
</dbReference>
<dbReference type="CDD" id="cd00156">
    <property type="entry name" value="REC"/>
    <property type="match status" value="1"/>
</dbReference>
<dbReference type="PROSITE" id="PS50894">
    <property type="entry name" value="HPT"/>
    <property type="match status" value="1"/>
</dbReference>
<dbReference type="InterPro" id="IPR003594">
    <property type="entry name" value="HATPase_dom"/>
</dbReference>
<dbReference type="PRINTS" id="PR00344">
    <property type="entry name" value="BCTRLSENSOR"/>
</dbReference>
<evidence type="ECO:0000256" key="11">
    <source>
        <dbReference type="ARBA" id="ARBA00070152"/>
    </source>
</evidence>
<dbReference type="InterPro" id="IPR036641">
    <property type="entry name" value="HPT_dom_sf"/>
</dbReference>
<dbReference type="Gene3D" id="1.10.287.130">
    <property type="match status" value="1"/>
</dbReference>
<dbReference type="eggNOG" id="COG2198">
    <property type="taxonomic scope" value="Bacteria"/>
</dbReference>
<evidence type="ECO:0000256" key="7">
    <source>
        <dbReference type="ARBA" id="ARBA00022777"/>
    </source>
</evidence>
<dbReference type="CDD" id="cd16922">
    <property type="entry name" value="HATPase_EvgS-ArcB-TorS-like"/>
    <property type="match status" value="1"/>
</dbReference>
<dbReference type="Proteomes" id="UP000007883">
    <property type="component" value="Chromosome"/>
</dbReference>
<dbReference type="SUPFAM" id="SSF47226">
    <property type="entry name" value="Histidine-containing phosphotransfer domain, HPT domain"/>
    <property type="match status" value="1"/>
</dbReference>
<dbReference type="HOGENOM" id="CLU_000445_104_15_4"/>
<comment type="function">
    <text evidence="10">Member of the two-component regulatory system BvgS/BvgA. Phosphorylates BvgA via a four-step phosphorelay in response to environmental signals.</text>
</comment>
<accession>I0HKG7</accession>
<dbReference type="eggNOG" id="COG2197">
    <property type="taxonomic scope" value="Bacteria"/>
</dbReference>
<keyword evidence="8" id="KW-0902">Two-component regulatory system</keyword>
<gene>
    <name evidence="18" type="ordered locus">RGE_01590</name>
</gene>
<dbReference type="PROSITE" id="PS50110">
    <property type="entry name" value="RESPONSE_REGULATORY"/>
    <property type="match status" value="2"/>
</dbReference>
<evidence type="ECO:0000259" key="14">
    <source>
        <dbReference type="PROSITE" id="PS50109"/>
    </source>
</evidence>
<dbReference type="InterPro" id="IPR003661">
    <property type="entry name" value="HisK_dim/P_dom"/>
</dbReference>
<dbReference type="SUPFAM" id="SSF47384">
    <property type="entry name" value="Homodimeric domain of signal transducing histidine kinase"/>
    <property type="match status" value="1"/>
</dbReference>
<dbReference type="Pfam" id="PF00672">
    <property type="entry name" value="HAMP"/>
    <property type="match status" value="1"/>
</dbReference>
<dbReference type="EMBL" id="AP012320">
    <property type="protein sequence ID" value="BAL93504.1"/>
    <property type="molecule type" value="Genomic_DNA"/>
</dbReference>
<evidence type="ECO:0000259" key="17">
    <source>
        <dbReference type="PROSITE" id="PS50894"/>
    </source>
</evidence>
<dbReference type="GO" id="GO:0005886">
    <property type="term" value="C:plasma membrane"/>
    <property type="evidence" value="ECO:0007669"/>
    <property type="project" value="UniProtKB-SubCell"/>
</dbReference>
<evidence type="ECO:0000256" key="12">
    <source>
        <dbReference type="PROSITE-ProRule" id="PRU00110"/>
    </source>
</evidence>
<evidence type="ECO:0000256" key="6">
    <source>
        <dbReference type="ARBA" id="ARBA00022729"/>
    </source>
</evidence>
<evidence type="ECO:0000256" key="2">
    <source>
        <dbReference type="ARBA" id="ARBA00004370"/>
    </source>
</evidence>
<dbReference type="SMART" id="SM00448">
    <property type="entry name" value="REC"/>
    <property type="match status" value="2"/>
</dbReference>
<evidence type="ECO:0000256" key="4">
    <source>
        <dbReference type="ARBA" id="ARBA00022553"/>
    </source>
</evidence>
<dbReference type="SUPFAM" id="SSF55874">
    <property type="entry name" value="ATPase domain of HSP90 chaperone/DNA topoisomerase II/histidine kinase"/>
    <property type="match status" value="1"/>
</dbReference>
<dbReference type="Pfam" id="PF02518">
    <property type="entry name" value="HATPase_c"/>
    <property type="match status" value="1"/>
</dbReference>
<dbReference type="CDD" id="cd00082">
    <property type="entry name" value="HisKA"/>
    <property type="match status" value="1"/>
</dbReference>
<evidence type="ECO:0000256" key="1">
    <source>
        <dbReference type="ARBA" id="ARBA00000085"/>
    </source>
</evidence>
<evidence type="ECO:0000256" key="5">
    <source>
        <dbReference type="ARBA" id="ARBA00022679"/>
    </source>
</evidence>
<dbReference type="InterPro" id="IPR005467">
    <property type="entry name" value="His_kinase_dom"/>
</dbReference>
<dbReference type="PROSITE" id="PS50109">
    <property type="entry name" value="HIS_KIN"/>
    <property type="match status" value="1"/>
</dbReference>
<dbReference type="GO" id="GO:0005524">
    <property type="term" value="F:ATP binding"/>
    <property type="evidence" value="ECO:0007669"/>
    <property type="project" value="UniProtKB-KW"/>
</dbReference>
<dbReference type="Pfam" id="PF00512">
    <property type="entry name" value="HisKA"/>
    <property type="match status" value="1"/>
</dbReference>
<feature type="domain" description="Histidine kinase" evidence="14">
    <location>
        <begin position="338"/>
        <end position="565"/>
    </location>
</feature>
<dbReference type="eggNOG" id="COG0642">
    <property type="taxonomic scope" value="Bacteria"/>
</dbReference>
<comment type="catalytic activity">
    <reaction evidence="1">
        <text>ATP + protein L-histidine = ADP + protein N-phospho-L-histidine.</text>
        <dbReference type="EC" id="2.7.13.3"/>
    </reaction>
</comment>
<dbReference type="SMART" id="SM00388">
    <property type="entry name" value="HisKA"/>
    <property type="match status" value="1"/>
</dbReference>
<dbReference type="KEGG" id="rge:RGE_01590"/>
<dbReference type="InterPro" id="IPR003660">
    <property type="entry name" value="HAMP_dom"/>
</dbReference>
<dbReference type="STRING" id="983917.RGE_01590"/>
<dbReference type="FunFam" id="3.30.565.10:FF:000010">
    <property type="entry name" value="Sensor histidine kinase RcsC"/>
    <property type="match status" value="1"/>
</dbReference>
<dbReference type="PATRIC" id="fig|983917.3.peg.154"/>
<dbReference type="CDD" id="cd17546">
    <property type="entry name" value="REC_hyHK_CKI1_RcsC-like"/>
    <property type="match status" value="1"/>
</dbReference>
<protein>
    <recommendedName>
        <fullName evidence="11">Virulence sensor protein BvgS</fullName>
        <ecNumber evidence="3">2.7.13.3</ecNumber>
    </recommendedName>
</protein>
<feature type="domain" description="HPt" evidence="17">
    <location>
        <begin position="861"/>
        <end position="958"/>
    </location>
</feature>
<dbReference type="PANTHER" id="PTHR45339:SF3">
    <property type="entry name" value="HISTIDINE KINASE"/>
    <property type="match status" value="1"/>
</dbReference>
<comment type="subcellular location">
    <subcellularLocation>
        <location evidence="2">Membrane</location>
    </subcellularLocation>
</comment>
<keyword evidence="7 18" id="KW-0418">Kinase</keyword>
<dbReference type="Pfam" id="PF00072">
    <property type="entry name" value="Response_reg"/>
    <property type="match status" value="2"/>
</dbReference>
<evidence type="ECO:0000256" key="9">
    <source>
        <dbReference type="ARBA" id="ARBA00023026"/>
    </source>
</evidence>
<dbReference type="InterPro" id="IPR036097">
    <property type="entry name" value="HisK_dim/P_sf"/>
</dbReference>
<evidence type="ECO:0000313" key="19">
    <source>
        <dbReference type="Proteomes" id="UP000007883"/>
    </source>
</evidence>
<dbReference type="SMART" id="SM00304">
    <property type="entry name" value="HAMP"/>
    <property type="match status" value="1"/>
</dbReference>
<evidence type="ECO:0000256" key="8">
    <source>
        <dbReference type="ARBA" id="ARBA00023012"/>
    </source>
</evidence>
<dbReference type="InterPro" id="IPR008207">
    <property type="entry name" value="Sig_transdc_His_kin_Hpt_dom"/>
</dbReference>
<dbReference type="SUPFAM" id="SSF158472">
    <property type="entry name" value="HAMP domain-like"/>
    <property type="match status" value="1"/>
</dbReference>
<evidence type="ECO:0000259" key="16">
    <source>
        <dbReference type="PROSITE" id="PS50885"/>
    </source>
</evidence>
<dbReference type="SUPFAM" id="SSF52172">
    <property type="entry name" value="CheY-like"/>
    <property type="match status" value="2"/>
</dbReference>
<name>I0HKG7_RUBGI</name>
<dbReference type="Gene3D" id="1.20.120.160">
    <property type="entry name" value="HPT domain"/>
    <property type="match status" value="1"/>
</dbReference>
<dbReference type="Gene3D" id="3.40.50.2300">
    <property type="match status" value="2"/>
</dbReference>
<dbReference type="Gene3D" id="3.30.565.10">
    <property type="entry name" value="Histidine kinase-like ATPase, C-terminal domain"/>
    <property type="match status" value="1"/>
</dbReference>
<dbReference type="eggNOG" id="COG0784">
    <property type="taxonomic scope" value="Bacteria"/>
</dbReference>
<feature type="modified residue" description="Phosphohistidine" evidence="12">
    <location>
        <position position="900"/>
    </location>
</feature>
<dbReference type="RefSeq" id="WP_014426396.1">
    <property type="nucleotide sequence ID" value="NC_017075.1"/>
</dbReference>
<dbReference type="PROSITE" id="PS50885">
    <property type="entry name" value="HAMP"/>
    <property type="match status" value="1"/>
</dbReference>
<keyword evidence="9" id="KW-0843">Virulence</keyword>
<dbReference type="AlphaFoldDB" id="I0HKG7"/>
<dbReference type="InterPro" id="IPR004358">
    <property type="entry name" value="Sig_transdc_His_kin-like_C"/>
</dbReference>
<feature type="domain" description="Response regulatory" evidence="15">
    <location>
        <begin position="582"/>
        <end position="705"/>
    </location>
</feature>
<dbReference type="InterPro" id="IPR001789">
    <property type="entry name" value="Sig_transdc_resp-reg_receiver"/>
</dbReference>
<dbReference type="Gene3D" id="6.10.340.10">
    <property type="match status" value="1"/>
</dbReference>
<dbReference type="InterPro" id="IPR011006">
    <property type="entry name" value="CheY-like_superfamily"/>
</dbReference>
<dbReference type="InterPro" id="IPR036890">
    <property type="entry name" value="HATPase_C_sf"/>
</dbReference>
<keyword evidence="19" id="KW-1185">Reference proteome</keyword>
<evidence type="ECO:0000313" key="18">
    <source>
        <dbReference type="EMBL" id="BAL93504.1"/>
    </source>
</evidence>
<dbReference type="PANTHER" id="PTHR45339">
    <property type="entry name" value="HYBRID SIGNAL TRANSDUCTION HISTIDINE KINASE J"/>
    <property type="match status" value="1"/>
</dbReference>
<dbReference type="EC" id="2.7.13.3" evidence="3"/>
<evidence type="ECO:0000256" key="3">
    <source>
        <dbReference type="ARBA" id="ARBA00012438"/>
    </source>
</evidence>
<organism evidence="18 19">
    <name type="scientific">Rubrivivax gelatinosus (strain NBRC 100245 / IL144)</name>
    <dbReference type="NCBI Taxonomy" id="983917"/>
    <lineage>
        <taxon>Bacteria</taxon>
        <taxon>Pseudomonadati</taxon>
        <taxon>Pseudomonadota</taxon>
        <taxon>Betaproteobacteria</taxon>
        <taxon>Burkholderiales</taxon>
        <taxon>Sphaerotilaceae</taxon>
        <taxon>Rubrivivax</taxon>
    </lineage>
</organism>
<keyword evidence="6" id="KW-0732">Signal</keyword>
<sequence length="964" mass="104846">MKLRSISHGFSAAVLLALLANVLVFWGLVFPAREATRLAVDDRERALGFVQQIEDENALLAELVQGFTARTDRQGDLRYLNTYYEILEVRDGVSPAPPGPDPMLYWRERMRLKDPATPRTGTPAPLLERMSRLGFAPDELAATGRVLAAAQYMQELEKVAMAATQGLFDTASGEFVDDGRPELYFAFELVRSREYEDRRLMLAEAVSELRSQVRARTEAATALARERLTTGIQVAFAVNALLSLLFYAGVRVQRRLVLEPIRTLSRVAARITDGDYDARTPPGTRGVDELVSLGRALDAMANRFQAELAARERSSQELQLARDEANEATEAKSRFVRNMSHEMRTPMNTIVLGLTHLSLQTDLSPEQRDFVDKAQGASRMMLALINDVLDFSKIEAGRMSIESARFSVEEVVAQAIELVRQPAQHKELELLCDWADPSLLAARGMLRGDALRLQQVLANLLSNAVKFTPRGQVRLTVDSLPQDDETTVELRLAVEDTGIGMTPEQVQGLFREFVQADVSTTRHFGGTGLGLAITRRLVELMAGTIEVHSEPGVGSRFEVRVALPRERAAEAPPPSPEAGTARVLVVDDQQDSRLVLLGLLHTQGVGSAGRLAAARDGTQAVAIAEEALREGRPFDRVLLEWMLPDADGAAVLQRLRELMPAARFSVVSAYGSDEIRQRARALGAADFVAKPVLPEDLRRLFRPAEPPAARTPPPAGLPGLRVLLVEDHPLNQELAASLLRRRGAQVAIADNGQVALQTLAARGPGAFDVVLMDVQMPVLDGLEATRRLRRDARFDALPVMAMTAHALDEERRRCLAAGMQGHISKPLDVAALEAALAPFVRAPLAAPVLDLDQALRLVGGSAELLERTLSAFAAEYGAGIAAWAAWRDQGRWPELRRAAHTLQGLAGTVGAAALRERALALERAAARQDAAVAAAAWRPLDDALGEVLAAIGPALRSLGAGSPN</sequence>
<dbReference type="CDD" id="cd06225">
    <property type="entry name" value="HAMP"/>
    <property type="match status" value="1"/>
</dbReference>
<dbReference type="GO" id="GO:0000155">
    <property type="term" value="F:phosphorelay sensor kinase activity"/>
    <property type="evidence" value="ECO:0007669"/>
    <property type="project" value="InterPro"/>
</dbReference>
<evidence type="ECO:0000259" key="15">
    <source>
        <dbReference type="PROSITE" id="PS50110"/>
    </source>
</evidence>
<keyword evidence="4 13" id="KW-0597">Phosphoprotein</keyword>
<evidence type="ECO:0000256" key="13">
    <source>
        <dbReference type="PROSITE-ProRule" id="PRU00169"/>
    </source>
</evidence>
<feature type="domain" description="Response regulatory" evidence="15">
    <location>
        <begin position="721"/>
        <end position="840"/>
    </location>
</feature>
<feature type="domain" description="HAMP" evidence="16">
    <location>
        <begin position="255"/>
        <end position="309"/>
    </location>
</feature>